<comment type="caution">
    <text evidence="1">The sequence shown here is derived from an EMBL/GenBank/DDBJ whole genome shotgun (WGS) entry which is preliminary data.</text>
</comment>
<reference evidence="1 2" key="1">
    <citation type="submission" date="2012-05" db="EMBL/GenBank/DDBJ databases">
        <authorList>
            <person name="Weinstock G."/>
            <person name="Sodergren E."/>
            <person name="Lobos E.A."/>
            <person name="Fulton L."/>
            <person name="Fulton R."/>
            <person name="Courtney L."/>
            <person name="Fronick C."/>
            <person name="O'Laughlin M."/>
            <person name="Godfrey J."/>
            <person name="Wilson R.M."/>
            <person name="Miner T."/>
            <person name="Farmer C."/>
            <person name="Delehaunty K."/>
            <person name="Cordes M."/>
            <person name="Minx P."/>
            <person name="Tomlinson C."/>
            <person name="Chen J."/>
            <person name="Wollam A."/>
            <person name="Pepin K.H."/>
            <person name="Bhonagiri V."/>
            <person name="Zhang X."/>
            <person name="Suruliraj S."/>
            <person name="Warren W."/>
            <person name="Mitreva M."/>
            <person name="Mardis E.R."/>
            <person name="Wilson R.K."/>
        </authorList>
    </citation>
    <scope>NUCLEOTIDE SEQUENCE [LARGE SCALE GENOMIC DNA]</scope>
    <source>
        <strain evidence="1 2">F0235</strain>
    </source>
</reference>
<dbReference type="EMBL" id="AMEM01000016">
    <property type="protein sequence ID" value="EKX90911.1"/>
    <property type="molecule type" value="Genomic_DNA"/>
</dbReference>
<gene>
    <name evidence="1" type="ORF">HMPREF9997_00975</name>
</gene>
<protein>
    <recommendedName>
        <fullName evidence="3">TerD domain-containing protein</fullName>
    </recommendedName>
</protein>
<organism evidence="1 2">
    <name type="scientific">Corynebacterium durum F0235</name>
    <dbReference type="NCBI Taxonomy" id="1035195"/>
    <lineage>
        <taxon>Bacteria</taxon>
        <taxon>Bacillati</taxon>
        <taxon>Actinomycetota</taxon>
        <taxon>Actinomycetes</taxon>
        <taxon>Mycobacteriales</taxon>
        <taxon>Corynebacteriaceae</taxon>
        <taxon>Corynebacterium</taxon>
    </lineage>
</organism>
<dbReference type="STRING" id="1035195.HMPREF9997_00975"/>
<sequence>MTTAAFMRRGLFVARPTAASPSNRIVATTAAIELLNLGFIANPEQLQQLPVEELKQLIATAAQLIGADRTWVPMYPGFPEQVMNISDGAVFFNAITHYLTLRQWRPDEHSKLKTASPRVLALVTPDTLMLVNEWEKARALSEADREFVHDLAEYLDTDTAALFQAATFRNGENFATALWDVWYATGGNQDATLSAGLDSARNVDDVLRTVLTVFVDDSERARDLLCSAEHPVNITPIPRRHRVAIITALARFSNDFNLDLLAHRRHLWRRLMRRIHPFDVTGHQAAQHQLDVIHGNSNYRTLNSRIETALETNDVVEAVRLLEHTPGNFVRRLDHLMRLATSSRTKDWEKKARAIENTARKVLSNVSLTTLISAYNGLQNRDSRVVVTRVGGRSNKLRERVITKVDAKLLGNVTAALLDGMVARLATAPPPIAPVPVVGDAPVELVRRDASSGLRHASCGQHLPAQDRDITDVIRMFVPWFGNDIYPKLRHISRGERLPLPDKDTTDIIRMFVHGFGHDICLGVVFTDTHFQHIIGSLDYTNIIRNPMHGFVTHSGDITNASTQDGMCEFIDITLRHKHNHMLSWIGKKPDFIQKFPSARYAIMSIVSYNKGYNGELFADIDTVAGVMTRTHSMAGQVFEPRTVETAAHVTVRSISAIPLIVDLEQWELIWLDTSIGDQFGGCSSMGQQDVLKVAQAEMEATKNRLSVGELMRLWARAHNAKTIDKAADQAQERILLDAC</sequence>
<name>L1MJ22_9CORY</name>
<evidence type="ECO:0008006" key="3">
    <source>
        <dbReference type="Google" id="ProtNLM"/>
    </source>
</evidence>
<dbReference type="RefSeq" id="WP_006063216.1">
    <property type="nucleotide sequence ID" value="NZ_KB290830.1"/>
</dbReference>
<dbReference type="PATRIC" id="fig|1035195.3.peg.872"/>
<evidence type="ECO:0000313" key="1">
    <source>
        <dbReference type="EMBL" id="EKX90911.1"/>
    </source>
</evidence>
<dbReference type="HOGENOM" id="CLU_016726_0_0_11"/>
<accession>L1MJ22</accession>
<dbReference type="eggNOG" id="COG2310">
    <property type="taxonomic scope" value="Bacteria"/>
</dbReference>
<evidence type="ECO:0000313" key="2">
    <source>
        <dbReference type="Proteomes" id="UP000010445"/>
    </source>
</evidence>
<keyword evidence="2" id="KW-1185">Reference proteome</keyword>
<dbReference type="Proteomes" id="UP000010445">
    <property type="component" value="Unassembled WGS sequence"/>
</dbReference>
<proteinExistence type="predicted"/>
<dbReference type="AlphaFoldDB" id="L1MJ22"/>